<organism evidence="1 2">
    <name type="scientific">Streptomyces albireticuli</name>
    <dbReference type="NCBI Taxonomy" id="1940"/>
    <lineage>
        <taxon>Bacteria</taxon>
        <taxon>Bacillati</taxon>
        <taxon>Actinomycetota</taxon>
        <taxon>Actinomycetes</taxon>
        <taxon>Kitasatosporales</taxon>
        <taxon>Streptomycetaceae</taxon>
        <taxon>Streptomyces</taxon>
    </lineage>
</organism>
<dbReference type="Proteomes" id="UP000218944">
    <property type="component" value="Unassembled WGS sequence"/>
</dbReference>
<evidence type="ECO:0000313" key="2">
    <source>
        <dbReference type="Proteomes" id="UP000218944"/>
    </source>
</evidence>
<accession>A0A2A2D0K5</accession>
<comment type="caution">
    <text evidence="1">The sequence shown here is derived from an EMBL/GenBank/DDBJ whole genome shotgun (WGS) entry which is preliminary data.</text>
</comment>
<name>A0A2A2D0K5_9ACTN</name>
<dbReference type="AlphaFoldDB" id="A0A2A2D0K5"/>
<dbReference type="InterPro" id="IPR019587">
    <property type="entry name" value="Polyketide_cyclase/dehydratase"/>
</dbReference>
<proteinExistence type="predicted"/>
<dbReference type="Pfam" id="PF10604">
    <property type="entry name" value="Polyketide_cyc2"/>
    <property type="match status" value="1"/>
</dbReference>
<dbReference type="InterPro" id="IPR023393">
    <property type="entry name" value="START-like_dom_sf"/>
</dbReference>
<dbReference type="CDD" id="cd07812">
    <property type="entry name" value="SRPBCC"/>
    <property type="match status" value="1"/>
</dbReference>
<evidence type="ECO:0008006" key="3">
    <source>
        <dbReference type="Google" id="ProtNLM"/>
    </source>
</evidence>
<keyword evidence="2" id="KW-1185">Reference proteome</keyword>
<sequence>MPTMSGTASVYIERSPEAAFAVLADAGNWPAINRGVTLRITPVTGDPSRLLAGGDTFVEHAAGPEDTEYTFPWTVQEATPNTRLTIVSQAELGTGNHCCQTITYEFAPSGTGTLFTRTIRVDFPDGLLESAPKSQADSFQNYLGQQYTMAMMFKKHLEERH</sequence>
<protein>
    <recommendedName>
        <fullName evidence="3">Polyketide cyclase</fullName>
    </recommendedName>
</protein>
<evidence type="ECO:0000313" key="1">
    <source>
        <dbReference type="EMBL" id="PAU44949.1"/>
    </source>
</evidence>
<gene>
    <name evidence="1" type="ORF">CK936_32140</name>
</gene>
<dbReference type="SUPFAM" id="SSF55961">
    <property type="entry name" value="Bet v1-like"/>
    <property type="match status" value="1"/>
</dbReference>
<reference evidence="1 2" key="1">
    <citation type="submission" date="2017-08" db="EMBL/GenBank/DDBJ databases">
        <title>Genome sequence of Streptomyces albireticuli NRRL B-1670.</title>
        <authorList>
            <person name="Graham D.E."/>
            <person name="Mahan K.M."/>
            <person name="Klingeman D.M."/>
            <person name="Hettich R.L."/>
            <person name="Parry R.J."/>
            <person name="Spain J.C."/>
        </authorList>
    </citation>
    <scope>NUCLEOTIDE SEQUENCE [LARGE SCALE GENOMIC DNA]</scope>
    <source>
        <strain evidence="1 2">NRRL B-1670</strain>
    </source>
</reference>
<dbReference type="Gene3D" id="3.30.530.20">
    <property type="match status" value="1"/>
</dbReference>
<dbReference type="EMBL" id="NSJV01000603">
    <property type="protein sequence ID" value="PAU44949.1"/>
    <property type="molecule type" value="Genomic_DNA"/>
</dbReference>